<dbReference type="SMART" id="SM01091">
    <property type="entry name" value="CorC_HlyC"/>
    <property type="match status" value="1"/>
</dbReference>
<evidence type="ECO:0000313" key="8">
    <source>
        <dbReference type="Proteomes" id="UP000249557"/>
    </source>
</evidence>
<sequence>NDEEPQVIEKSDGSLIADARVDIEDFEEKYGEVLTAEEREDVDTLAGLAFHLAGRIPKRGEKIEHSSGMVIEVLEANSRRVSRLRLRNLPQRDADTGE</sequence>
<accession>A0A2W4Z7K7</accession>
<evidence type="ECO:0000313" key="7">
    <source>
        <dbReference type="EMBL" id="PZO78313.1"/>
    </source>
</evidence>
<dbReference type="AlphaFoldDB" id="A0A2W4Z7K7"/>
<comment type="subcellular location">
    <subcellularLocation>
        <location evidence="1">Cell membrane</location>
        <topology evidence="1">Multi-pass membrane protein</topology>
    </subcellularLocation>
</comment>
<comment type="similarity">
    <text evidence="2">Belongs to the UPF0053 family.</text>
</comment>
<dbReference type="GO" id="GO:0005886">
    <property type="term" value="C:plasma membrane"/>
    <property type="evidence" value="ECO:0007669"/>
    <property type="project" value="UniProtKB-SubCell"/>
</dbReference>
<feature type="non-terminal residue" evidence="7">
    <location>
        <position position="1"/>
    </location>
</feature>
<dbReference type="InterPro" id="IPR036318">
    <property type="entry name" value="FAD-bd_PCMH-like_sf"/>
</dbReference>
<evidence type="ECO:0000256" key="4">
    <source>
        <dbReference type="ARBA" id="ARBA00022737"/>
    </source>
</evidence>
<keyword evidence="3" id="KW-0472">Membrane</keyword>
<keyword evidence="3" id="KW-1003">Cell membrane</keyword>
<evidence type="ECO:0000259" key="6">
    <source>
        <dbReference type="SMART" id="SM01091"/>
    </source>
</evidence>
<evidence type="ECO:0000256" key="2">
    <source>
        <dbReference type="ARBA" id="ARBA00006337"/>
    </source>
</evidence>
<dbReference type="PANTHER" id="PTHR22777">
    <property type="entry name" value="HEMOLYSIN-RELATED"/>
    <property type="match status" value="1"/>
</dbReference>
<dbReference type="Gene3D" id="3.30.465.10">
    <property type="match status" value="1"/>
</dbReference>
<dbReference type="InterPro" id="IPR005170">
    <property type="entry name" value="Transptr-assoc_dom"/>
</dbReference>
<keyword evidence="5" id="KW-0129">CBS domain</keyword>
<dbReference type="SUPFAM" id="SSF56176">
    <property type="entry name" value="FAD-binding/transporter-associated domain-like"/>
    <property type="match status" value="1"/>
</dbReference>
<organism evidence="7 8">
    <name type="scientific">Micavibrio aeruginosavorus</name>
    <dbReference type="NCBI Taxonomy" id="349221"/>
    <lineage>
        <taxon>Bacteria</taxon>
        <taxon>Pseudomonadati</taxon>
        <taxon>Bdellovibrionota</taxon>
        <taxon>Bdellovibrionia</taxon>
        <taxon>Bdellovibrionales</taxon>
        <taxon>Pseudobdellovibrionaceae</taxon>
        <taxon>Micavibrio</taxon>
    </lineage>
</organism>
<proteinExistence type="inferred from homology"/>
<feature type="domain" description="Transporter-associated" evidence="6">
    <location>
        <begin position="8"/>
        <end position="90"/>
    </location>
</feature>
<dbReference type="EMBL" id="QFNK01000392">
    <property type="protein sequence ID" value="PZO78313.1"/>
    <property type="molecule type" value="Genomic_DNA"/>
</dbReference>
<name>A0A2W4Z7K7_9BACT</name>
<evidence type="ECO:0000256" key="5">
    <source>
        <dbReference type="ARBA" id="ARBA00023122"/>
    </source>
</evidence>
<dbReference type="GO" id="GO:0050660">
    <property type="term" value="F:flavin adenine dinucleotide binding"/>
    <property type="evidence" value="ECO:0007669"/>
    <property type="project" value="InterPro"/>
</dbReference>
<evidence type="ECO:0000256" key="1">
    <source>
        <dbReference type="ARBA" id="ARBA00004651"/>
    </source>
</evidence>
<keyword evidence="4" id="KW-0677">Repeat</keyword>
<reference evidence="7 8" key="1">
    <citation type="submission" date="2017-08" db="EMBL/GenBank/DDBJ databases">
        <title>Infants hospitalized years apart are colonized by the same room-sourced microbial strains.</title>
        <authorList>
            <person name="Brooks B."/>
            <person name="Olm M.R."/>
            <person name="Firek B.A."/>
            <person name="Baker R."/>
            <person name="Thomas B.C."/>
            <person name="Morowitz M.J."/>
            <person name="Banfield J.F."/>
        </authorList>
    </citation>
    <scope>NUCLEOTIDE SEQUENCE [LARGE SCALE GENOMIC DNA]</scope>
    <source>
        <strain evidence="7">S2_018_000_R2_104</strain>
    </source>
</reference>
<dbReference type="Proteomes" id="UP000249557">
    <property type="component" value="Unassembled WGS sequence"/>
</dbReference>
<dbReference type="PANTHER" id="PTHR22777:SF32">
    <property type="entry name" value="UPF0053 INNER MEMBRANE PROTEIN YFJD"/>
    <property type="match status" value="1"/>
</dbReference>
<dbReference type="InterPro" id="IPR016169">
    <property type="entry name" value="FAD-bd_PCMH_sub2"/>
</dbReference>
<gene>
    <name evidence="7" type="ORF">DI626_12020</name>
</gene>
<dbReference type="Pfam" id="PF03471">
    <property type="entry name" value="CorC_HlyC"/>
    <property type="match status" value="1"/>
</dbReference>
<protein>
    <submittedName>
        <fullName evidence="7">Magnesium/cobalt efflux protein</fullName>
    </submittedName>
</protein>
<comment type="caution">
    <text evidence="7">The sequence shown here is derived from an EMBL/GenBank/DDBJ whole genome shotgun (WGS) entry which is preliminary data.</text>
</comment>
<evidence type="ECO:0000256" key="3">
    <source>
        <dbReference type="ARBA" id="ARBA00022475"/>
    </source>
</evidence>